<dbReference type="SFLD" id="SFLDS00029">
    <property type="entry name" value="Radical_SAM"/>
    <property type="match status" value="1"/>
</dbReference>
<dbReference type="PANTHER" id="PTHR13932:SF5">
    <property type="entry name" value="RADICAL S-ADENOSYL METHIONINE DOMAIN-CONTAINING PROTEIN 1, MITOCHONDRIAL"/>
    <property type="match status" value="1"/>
</dbReference>
<evidence type="ECO:0000256" key="2">
    <source>
        <dbReference type="RuleBase" id="RU364116"/>
    </source>
</evidence>
<dbReference type="Proteomes" id="UP000007995">
    <property type="component" value="Unassembled WGS sequence"/>
</dbReference>
<dbReference type="NCBIfam" id="TIGR00539">
    <property type="entry name" value="hemN_rel"/>
    <property type="match status" value="1"/>
</dbReference>
<keyword evidence="3" id="KW-0812">Transmembrane</keyword>
<dbReference type="Gene3D" id="3.80.30.20">
    <property type="entry name" value="tm_1862 like domain"/>
    <property type="match status" value="1"/>
</dbReference>
<dbReference type="InterPro" id="IPR023404">
    <property type="entry name" value="rSAM_horseshoe"/>
</dbReference>
<dbReference type="HOGENOM" id="CLU_027579_1_1_10"/>
<dbReference type="Pfam" id="PF06969">
    <property type="entry name" value="HemN_C"/>
    <property type="match status" value="1"/>
</dbReference>
<keyword evidence="3" id="KW-0472">Membrane</keyword>
<dbReference type="EMBL" id="AGXW01000014">
    <property type="protein sequence ID" value="EKJ89161.1"/>
    <property type="molecule type" value="Genomic_DNA"/>
</dbReference>
<dbReference type="PANTHER" id="PTHR13932">
    <property type="entry name" value="COPROPORPHYRINIGEN III OXIDASE"/>
    <property type="match status" value="1"/>
</dbReference>
<keyword evidence="2" id="KW-0408">Iron</keyword>
<dbReference type="InterPro" id="IPR058240">
    <property type="entry name" value="rSAM_sf"/>
</dbReference>
<dbReference type="SFLD" id="SFLDF00288">
    <property type="entry name" value="HemN-like__clustered_with_nucl"/>
    <property type="match status" value="1"/>
</dbReference>
<dbReference type="SFLD" id="SFLDG01065">
    <property type="entry name" value="anaerobic_coproporphyrinogen-I"/>
    <property type="match status" value="1"/>
</dbReference>
<name>K5CHD7_9BACE</name>
<gene>
    <name evidence="5" type="ORF">HMPREF1057_03914</name>
</gene>
<dbReference type="InterPro" id="IPR007197">
    <property type="entry name" value="rSAM"/>
</dbReference>
<comment type="function">
    <text evidence="2">Probably acts as a heme chaperone, transferring heme to an unknown acceptor. Binds one molecule of heme per monomer, possibly covalently. Binds 1 [4Fe-4S] cluster. The cluster is coordinated with 3 cysteines and an exchangeable S-adenosyl-L-methionine.</text>
</comment>
<proteinExistence type="inferred from homology"/>
<keyword evidence="2" id="KW-0949">S-adenosyl-L-methionine</keyword>
<dbReference type="InterPro" id="IPR004559">
    <property type="entry name" value="HemW-like"/>
</dbReference>
<keyword evidence="3" id="KW-1133">Transmembrane helix</keyword>
<evidence type="ECO:0000256" key="1">
    <source>
        <dbReference type="ARBA" id="ARBA00006100"/>
    </source>
</evidence>
<dbReference type="InterPro" id="IPR010723">
    <property type="entry name" value="HemN_C"/>
</dbReference>
<dbReference type="InterPro" id="IPR006638">
    <property type="entry name" value="Elp3/MiaA/NifB-like_rSAM"/>
</dbReference>
<evidence type="ECO:0000313" key="5">
    <source>
        <dbReference type="EMBL" id="EKJ89161.1"/>
    </source>
</evidence>
<comment type="similarity">
    <text evidence="1">Belongs to the anaerobic coproporphyrinogen-III oxidase family. HemW subfamily.</text>
</comment>
<dbReference type="Pfam" id="PF04055">
    <property type="entry name" value="Radical_SAM"/>
    <property type="match status" value="1"/>
</dbReference>
<keyword evidence="2" id="KW-0479">Metal-binding</keyword>
<comment type="caution">
    <text evidence="5">The sequence shown here is derived from an EMBL/GenBank/DDBJ whole genome shotgun (WGS) entry which is preliminary data.</text>
</comment>
<evidence type="ECO:0000313" key="6">
    <source>
        <dbReference type="Proteomes" id="UP000007995"/>
    </source>
</evidence>
<keyword evidence="2" id="KW-0143">Chaperone</keyword>
<keyword evidence="2" id="KW-0004">4Fe-4S</keyword>
<dbReference type="AlphaFoldDB" id="K5CHD7"/>
<dbReference type="GO" id="GO:0051539">
    <property type="term" value="F:4 iron, 4 sulfur cluster binding"/>
    <property type="evidence" value="ECO:0007669"/>
    <property type="project" value="UniProtKB-UniRule"/>
</dbReference>
<evidence type="ECO:0000256" key="3">
    <source>
        <dbReference type="SAM" id="Phobius"/>
    </source>
</evidence>
<dbReference type="PROSITE" id="PS51918">
    <property type="entry name" value="RADICAL_SAM"/>
    <property type="match status" value="1"/>
</dbReference>
<protein>
    <recommendedName>
        <fullName evidence="2">Heme chaperone HemW</fullName>
    </recommendedName>
</protein>
<evidence type="ECO:0000259" key="4">
    <source>
        <dbReference type="PROSITE" id="PS51918"/>
    </source>
</evidence>
<feature type="transmembrane region" description="Helical" evidence="3">
    <location>
        <begin position="38"/>
        <end position="59"/>
    </location>
</feature>
<dbReference type="SFLD" id="SFLDG01082">
    <property type="entry name" value="B12-binding_domain_containing"/>
    <property type="match status" value="1"/>
</dbReference>
<reference evidence="5 6" key="1">
    <citation type="submission" date="2012-02" db="EMBL/GenBank/DDBJ databases">
        <title>The Genome Sequence of Bacteroides finegoldii CL09T03C10.</title>
        <authorList>
            <consortium name="The Broad Institute Genome Sequencing Platform"/>
            <person name="Earl A."/>
            <person name="Ward D."/>
            <person name="Feldgarden M."/>
            <person name="Gevers D."/>
            <person name="Zitomersky N.L."/>
            <person name="Coyne M.J."/>
            <person name="Comstock L.E."/>
            <person name="Young S.K."/>
            <person name="Zeng Q."/>
            <person name="Gargeya S."/>
            <person name="Fitzgerald M."/>
            <person name="Haas B."/>
            <person name="Abouelleil A."/>
            <person name="Alvarado L."/>
            <person name="Arachchi H.M."/>
            <person name="Berlin A."/>
            <person name="Chapman S.B."/>
            <person name="Gearin G."/>
            <person name="Goldberg J."/>
            <person name="Griggs A."/>
            <person name="Gujja S."/>
            <person name="Hansen M."/>
            <person name="Heiman D."/>
            <person name="Howarth C."/>
            <person name="Larimer J."/>
            <person name="Lui A."/>
            <person name="MacDonald P.J.P."/>
            <person name="McCowen C."/>
            <person name="Montmayeur A."/>
            <person name="Murphy C."/>
            <person name="Neiman D."/>
            <person name="Pearson M."/>
            <person name="Priest M."/>
            <person name="Roberts A."/>
            <person name="Saif S."/>
            <person name="Shea T."/>
            <person name="Sisk P."/>
            <person name="Stolte C."/>
            <person name="Sykes S."/>
            <person name="Wortman J."/>
            <person name="Nusbaum C."/>
            <person name="Birren B."/>
        </authorList>
    </citation>
    <scope>NUCLEOTIDE SEQUENCE [LARGE SCALE GENOMIC DNA]</scope>
    <source>
        <strain evidence="5 6">CL09T03C10</strain>
    </source>
</reference>
<sequence length="445" mass="51869">MRKLGINWGKSNTCGAVTKQCYVTHLYREPFYLNINGILTLFSYLANSLLIYRIIILLLQPQNPNDIAMAGIYLHIPFCKTRCIYCDFYSTTRSELKSRYVQALCRELEMRKEYLKGEDIETVYFGGGTPSQLEKEDFELIFETIRTHYGLNHCQEITLEANPDDLTSEYLGMLSSLPFNRLSMGIQTFDDNTLKLLKRRHNARAAIEAVSRCREAGFRNISIDLIYGLPGETKERWENDLRQAIALNVEHISAYHLIYEENTPIYKMLKQHRISEVDEDSSLEFFTLLIEELQKAGFEHYEISNFCRPDKYSRHNTSYWKGIPYLGCGPSAHSFDGATREWNISSIDAYIKGIEENQRAFEIEYLDQTTRYNEFIITTIRTTWGAPIEKLKQMFGNEMWEYCRRMAAPYLENGKLEEHNGALRLTRKGIFISDSIMSDLLWVDN</sequence>
<dbReference type="SFLD" id="SFLDF00562">
    <property type="entry name" value="HemN-like__clustered_with_heat"/>
    <property type="match status" value="1"/>
</dbReference>
<dbReference type="InterPro" id="IPR034505">
    <property type="entry name" value="Coproporphyrinogen-III_oxidase"/>
</dbReference>
<feature type="domain" description="Radical SAM core" evidence="4">
    <location>
        <begin position="64"/>
        <end position="299"/>
    </location>
</feature>
<organism evidence="5 6">
    <name type="scientific">Bacteroides finegoldii CL09T03C10</name>
    <dbReference type="NCBI Taxonomy" id="997888"/>
    <lineage>
        <taxon>Bacteria</taxon>
        <taxon>Pseudomonadati</taxon>
        <taxon>Bacteroidota</taxon>
        <taxon>Bacteroidia</taxon>
        <taxon>Bacteroidales</taxon>
        <taxon>Bacteroidaceae</taxon>
        <taxon>Bacteroides</taxon>
    </lineage>
</organism>
<keyword evidence="2" id="KW-0349">Heme</keyword>
<dbReference type="CDD" id="cd01335">
    <property type="entry name" value="Radical_SAM"/>
    <property type="match status" value="1"/>
</dbReference>
<dbReference type="SUPFAM" id="SSF102114">
    <property type="entry name" value="Radical SAM enzymes"/>
    <property type="match status" value="1"/>
</dbReference>
<comment type="subcellular location">
    <subcellularLocation>
        <location evidence="2">Cytoplasm</location>
    </subcellularLocation>
</comment>
<accession>K5CHD7</accession>
<dbReference type="SMART" id="SM00729">
    <property type="entry name" value="Elp3"/>
    <property type="match status" value="1"/>
</dbReference>
<keyword evidence="2" id="KW-0411">Iron-sulfur</keyword>
<dbReference type="GO" id="GO:0046872">
    <property type="term" value="F:metal ion binding"/>
    <property type="evidence" value="ECO:0007669"/>
    <property type="project" value="UniProtKB-UniRule"/>
</dbReference>
<dbReference type="GO" id="GO:0006779">
    <property type="term" value="P:porphyrin-containing compound biosynthetic process"/>
    <property type="evidence" value="ECO:0007669"/>
    <property type="project" value="InterPro"/>
</dbReference>
<dbReference type="GO" id="GO:0005737">
    <property type="term" value="C:cytoplasm"/>
    <property type="evidence" value="ECO:0007669"/>
    <property type="project" value="UniProtKB-SubCell"/>
</dbReference>
<keyword evidence="2" id="KW-0963">Cytoplasm</keyword>
<dbReference type="GO" id="GO:0004109">
    <property type="term" value="F:coproporphyrinogen oxidase activity"/>
    <property type="evidence" value="ECO:0007669"/>
    <property type="project" value="InterPro"/>
</dbReference>